<dbReference type="STRING" id="670386.D3BCL2"/>
<evidence type="ECO:0000313" key="8">
    <source>
        <dbReference type="EMBL" id="EFA80654.1"/>
    </source>
</evidence>
<accession>D3BCL2</accession>
<dbReference type="Gene3D" id="1.10.246.90">
    <property type="entry name" value="Nop domain"/>
    <property type="match status" value="1"/>
</dbReference>
<feature type="domain" description="Nop" evidence="7">
    <location>
        <begin position="288"/>
        <end position="406"/>
    </location>
</feature>
<name>D3BCL2_HETP5</name>
<dbReference type="Pfam" id="PF01798">
    <property type="entry name" value="Nop"/>
    <property type="match status" value="1"/>
</dbReference>
<reference evidence="8 9" key="1">
    <citation type="journal article" date="2011" name="Genome Res.">
        <title>Phylogeny-wide analysis of social amoeba genomes highlights ancient origins for complex intercellular communication.</title>
        <authorList>
            <person name="Heidel A.J."/>
            <person name="Lawal H.M."/>
            <person name="Felder M."/>
            <person name="Schilde C."/>
            <person name="Helps N.R."/>
            <person name="Tunggal B."/>
            <person name="Rivero F."/>
            <person name="John U."/>
            <person name="Schleicher M."/>
            <person name="Eichinger L."/>
            <person name="Platzer M."/>
            <person name="Noegel A.A."/>
            <person name="Schaap P."/>
            <person name="Gloeckner G."/>
        </authorList>
    </citation>
    <scope>NUCLEOTIDE SEQUENCE [LARGE SCALE GENOMIC DNA]</scope>
    <source>
        <strain evidence="9">ATCC 26659 / Pp 5 / PN500</strain>
    </source>
</reference>
<evidence type="ECO:0000256" key="5">
    <source>
        <dbReference type="ARBA" id="ARBA00040742"/>
    </source>
</evidence>
<dbReference type="OMA" id="PDNYMFA"/>
<dbReference type="InterPro" id="IPR012974">
    <property type="entry name" value="NOP58/56_N"/>
</dbReference>
<dbReference type="GO" id="GO:0042254">
    <property type="term" value="P:ribosome biogenesis"/>
    <property type="evidence" value="ECO:0007669"/>
    <property type="project" value="UniProtKB-KW"/>
</dbReference>
<dbReference type="GO" id="GO:0032040">
    <property type="term" value="C:small-subunit processome"/>
    <property type="evidence" value="ECO:0007669"/>
    <property type="project" value="InterPro"/>
</dbReference>
<gene>
    <name evidence="8" type="primary">nol5a</name>
    <name evidence="8" type="ORF">PPL_06237</name>
</gene>
<keyword evidence="9" id="KW-1185">Reference proteome</keyword>
<comment type="similarity">
    <text evidence="2">Belongs to the NOP5/NOP56 family.</text>
</comment>
<dbReference type="Proteomes" id="UP000001396">
    <property type="component" value="Unassembled WGS sequence"/>
</dbReference>
<dbReference type="GO" id="GO:0030515">
    <property type="term" value="F:snoRNA binding"/>
    <property type="evidence" value="ECO:0007669"/>
    <property type="project" value="InterPro"/>
</dbReference>
<protein>
    <recommendedName>
        <fullName evidence="5">Nucleolar protein 56</fullName>
    </recommendedName>
</protein>
<keyword evidence="4" id="KW-0539">Nucleus</keyword>
<dbReference type="GO" id="GO:0031428">
    <property type="term" value="C:box C/D methylation guide snoRNP complex"/>
    <property type="evidence" value="ECO:0007669"/>
    <property type="project" value="InterPro"/>
</dbReference>
<dbReference type="GeneID" id="31361720"/>
<dbReference type="InterPro" id="IPR036070">
    <property type="entry name" value="Nop_dom_sf"/>
</dbReference>
<evidence type="ECO:0000256" key="6">
    <source>
        <dbReference type="SAM" id="MobiDB-lite"/>
    </source>
</evidence>
<dbReference type="EMBL" id="ADBJ01000028">
    <property type="protein sequence ID" value="EFA80654.1"/>
    <property type="molecule type" value="Genomic_DNA"/>
</dbReference>
<dbReference type="SUPFAM" id="SSF89124">
    <property type="entry name" value="Nop domain"/>
    <property type="match status" value="1"/>
</dbReference>
<evidence type="ECO:0000313" key="9">
    <source>
        <dbReference type="Proteomes" id="UP000001396"/>
    </source>
</evidence>
<feature type="compositionally biased region" description="Basic and acidic residues" evidence="6">
    <location>
        <begin position="428"/>
        <end position="437"/>
    </location>
</feature>
<feature type="compositionally biased region" description="Basic and acidic residues" evidence="6">
    <location>
        <begin position="455"/>
        <end position="537"/>
    </location>
</feature>
<dbReference type="Pfam" id="PF08156">
    <property type="entry name" value="NOP5NT"/>
    <property type="match status" value="1"/>
</dbReference>
<dbReference type="PROSITE" id="PS51358">
    <property type="entry name" value="NOP"/>
    <property type="match status" value="1"/>
</dbReference>
<dbReference type="InterPro" id="IPR012976">
    <property type="entry name" value="NOSIC"/>
</dbReference>
<comment type="caution">
    <text evidence="8">The sequence shown here is derived from an EMBL/GenBank/DDBJ whole genome shotgun (WGS) entry which is preliminary data.</text>
</comment>
<sequence>MATHILFETSTGFNIFSLSETEQIQNASVQKSMQDFDKFSKSAKLIGELPFTSAQEALENINSISEGMLTDSLKSFLKQTLKKSSGVVLGVSDNKLAASIQESTAINCISNALTHEVLRCIRLHVNSFTKLKDRDLVKAQLGLGHSYSRSKVKFNVHKVDNMIIQAISTLEQLDKDLNTFHMRVREWYAWHFPELIKIVKENIHFARLVKLIENKTSLNEEMIDDIKKIVGDDEQLAKDIFSAGKSSMGTDISTIDLESIIHFADRVISLHEYRDSLEQYLTKKMRDIAPNLQTLIGDRVGAQLIARAGSLTNLAKYPASTVQILGAEKALFRAIKVRGKTPKYGIIYKSGFISKATPKNKGRISRCLANKVSIATRIDCFSENPTDKFGLTLKKQVDDRLEFFTSGVSPKRNLDVMREVIKEVEKDFSESNKRSADDMDEVEEKPSKKSSSKKQKVEKEEKKEKKEEKEEKKSSSKKDKKEKKEDAMEVDEKPKKKKKEEKEEKEEKKSSSKKDKKEEKEEKKSSSKKDKKEEKKSSSKKSKE</sequence>
<keyword evidence="3" id="KW-0690">Ribosome biogenesis</keyword>
<dbReference type="FunFam" id="1.10.287.4070:FF:000002">
    <property type="entry name" value="Nucleolar protein 56"/>
    <property type="match status" value="1"/>
</dbReference>
<evidence type="ECO:0000256" key="4">
    <source>
        <dbReference type="ARBA" id="ARBA00023242"/>
    </source>
</evidence>
<dbReference type="FunCoup" id="D3BCL2">
    <property type="interactions" value="821"/>
</dbReference>
<dbReference type="PANTHER" id="PTHR10894:SF0">
    <property type="entry name" value="NUCLEOLAR PROTEIN 56"/>
    <property type="match status" value="1"/>
</dbReference>
<evidence type="ECO:0000256" key="3">
    <source>
        <dbReference type="ARBA" id="ARBA00022517"/>
    </source>
</evidence>
<dbReference type="InterPro" id="IPR045056">
    <property type="entry name" value="Nop56/Nop58"/>
</dbReference>
<dbReference type="FunFam" id="1.10.246.90:FF:000001">
    <property type="entry name" value="Nucleolar protein 56"/>
    <property type="match status" value="1"/>
</dbReference>
<feature type="region of interest" description="Disordered" evidence="6">
    <location>
        <begin position="428"/>
        <end position="544"/>
    </location>
</feature>
<proteinExistence type="inferred from homology"/>
<evidence type="ECO:0000256" key="1">
    <source>
        <dbReference type="ARBA" id="ARBA00004604"/>
    </source>
</evidence>
<dbReference type="SMART" id="SM00931">
    <property type="entry name" value="NOSIC"/>
    <property type="match status" value="1"/>
</dbReference>
<evidence type="ECO:0000256" key="2">
    <source>
        <dbReference type="ARBA" id="ARBA00009211"/>
    </source>
</evidence>
<dbReference type="InterPro" id="IPR042239">
    <property type="entry name" value="Nop_C"/>
</dbReference>
<dbReference type="RefSeq" id="XP_020432774.1">
    <property type="nucleotide sequence ID" value="XM_020577100.1"/>
</dbReference>
<dbReference type="Gene3D" id="1.10.287.4070">
    <property type="match status" value="1"/>
</dbReference>
<dbReference type="PANTHER" id="PTHR10894">
    <property type="entry name" value="NUCLEOLAR PROTEIN 5 NUCLEOLAR PROTEIN NOP5 NOP58"/>
    <property type="match status" value="1"/>
</dbReference>
<dbReference type="InParanoid" id="D3BCL2"/>
<dbReference type="InterPro" id="IPR002687">
    <property type="entry name" value="Nop_dom"/>
</dbReference>
<comment type="subcellular location">
    <subcellularLocation>
        <location evidence="1">Nucleus</location>
        <location evidence="1">Nucleolus</location>
    </subcellularLocation>
</comment>
<evidence type="ECO:0000259" key="7">
    <source>
        <dbReference type="PROSITE" id="PS51358"/>
    </source>
</evidence>
<dbReference type="AlphaFoldDB" id="D3BCL2"/>
<organism evidence="8 9">
    <name type="scientific">Heterostelium pallidum (strain ATCC 26659 / Pp 5 / PN500)</name>
    <name type="common">Cellular slime mold</name>
    <name type="synonym">Polysphondylium pallidum</name>
    <dbReference type="NCBI Taxonomy" id="670386"/>
    <lineage>
        <taxon>Eukaryota</taxon>
        <taxon>Amoebozoa</taxon>
        <taxon>Evosea</taxon>
        <taxon>Eumycetozoa</taxon>
        <taxon>Dictyostelia</taxon>
        <taxon>Acytosteliales</taxon>
        <taxon>Acytosteliaceae</taxon>
        <taxon>Heterostelium</taxon>
    </lineage>
</organism>